<feature type="compositionally biased region" description="Polar residues" evidence="7">
    <location>
        <begin position="67"/>
        <end position="79"/>
    </location>
</feature>
<dbReference type="PRINTS" id="PR01807">
    <property type="entry name" value="ANGIOMOTIN"/>
</dbReference>
<dbReference type="GO" id="GO:0030334">
    <property type="term" value="P:regulation of cell migration"/>
    <property type="evidence" value="ECO:0007669"/>
    <property type="project" value="TreeGrafter"/>
</dbReference>
<accession>A0AAQ4DNU2</accession>
<dbReference type="Pfam" id="PF12240">
    <property type="entry name" value="Angiomotin_C"/>
    <property type="match status" value="1"/>
</dbReference>
<feature type="coiled-coil region" evidence="6">
    <location>
        <begin position="416"/>
        <end position="471"/>
    </location>
</feature>
<feature type="coiled-coil region" evidence="6">
    <location>
        <begin position="332"/>
        <end position="391"/>
    </location>
</feature>
<feature type="coiled-coil region" evidence="6">
    <location>
        <begin position="500"/>
        <end position="649"/>
    </location>
</feature>
<dbReference type="PANTHER" id="PTHR14826:SF14">
    <property type="entry name" value="ANGIOMOTIN_C DOMAIN-CONTAINING PROTEIN"/>
    <property type="match status" value="1"/>
</dbReference>
<comment type="caution">
    <text evidence="9">The sequence shown here is derived from an EMBL/GenBank/DDBJ whole genome shotgun (WGS) entry which is preliminary data.</text>
</comment>
<organism evidence="9 10">
    <name type="scientific">Amblyomma americanum</name>
    <name type="common">Lone star tick</name>
    <dbReference type="NCBI Taxonomy" id="6943"/>
    <lineage>
        <taxon>Eukaryota</taxon>
        <taxon>Metazoa</taxon>
        <taxon>Ecdysozoa</taxon>
        <taxon>Arthropoda</taxon>
        <taxon>Chelicerata</taxon>
        <taxon>Arachnida</taxon>
        <taxon>Acari</taxon>
        <taxon>Parasitiformes</taxon>
        <taxon>Ixodida</taxon>
        <taxon>Ixodoidea</taxon>
        <taxon>Ixodidae</taxon>
        <taxon>Amblyomminae</taxon>
        <taxon>Amblyomma</taxon>
    </lineage>
</organism>
<feature type="region of interest" description="Disordered" evidence="7">
    <location>
        <begin position="235"/>
        <end position="256"/>
    </location>
</feature>
<dbReference type="EMBL" id="JARKHS020028648">
    <property type="protein sequence ID" value="KAK8764132.1"/>
    <property type="molecule type" value="Genomic_DNA"/>
</dbReference>
<dbReference type="PANTHER" id="PTHR14826">
    <property type="entry name" value="ANGIOMOTIN"/>
    <property type="match status" value="1"/>
</dbReference>
<evidence type="ECO:0000256" key="3">
    <source>
        <dbReference type="ARBA" id="ARBA00022553"/>
    </source>
</evidence>
<protein>
    <recommendedName>
        <fullName evidence="8">Angiomotin C-terminal domain-containing protein</fullName>
    </recommendedName>
</protein>
<reference evidence="9 10" key="1">
    <citation type="journal article" date="2023" name="Arcadia Sci">
        <title>De novo assembly of a long-read Amblyomma americanum tick genome.</title>
        <authorList>
            <person name="Chou S."/>
            <person name="Poskanzer K.E."/>
            <person name="Rollins M."/>
            <person name="Thuy-Boun P.S."/>
        </authorList>
    </citation>
    <scope>NUCLEOTIDE SEQUENCE [LARGE SCALE GENOMIC DNA]</scope>
    <source>
        <strain evidence="9">F_SG_1</strain>
        <tissue evidence="9">Salivary glands</tissue>
    </source>
</reference>
<sequence length="766" mass="85427">MRTAGSTRVREGCHRACANDRADDTVSISSNPRFKMKAVRNTLSTSYAAHNGQTPFYQSSYCQSCSGSETDVSTSTENLSTEERLALRRGERQEPQGEETALTEDEISSRSNTLVIRNNSSIDGFTSPFYGKLPESGVGKGMAPSTAAAAPVREITEIPKHYLDQSEVLKHLAKEVHKDPQCVRKGSTGSFSFSQSHGDLSQAGNGGSSSPRWKMAAVDIDAAAASAGVCAGRGSPSRIFSQQASPQQQQQHQQTNIAAAAAALLYQQQQQQQQHQQQHQQYQQQPQMHIRPSGSTLTLEPETAVQAVQQLLEENSTLKAELDMYYGKVSRLQRLELELQKLQGDHDSLVQSTEKRERLHTAMQSRLERELSKSQEVARRLKEQLDATLTQMSIQSLPEHSDAELKKEVGRRDVLIAQLLTQNRELTAEKERKEIELQAQRATLQEQRNHIDILDNALNNAQANVVRLEEECRKKQFYVERAGQLQKHLADMQMASERRLQMEKRFRSQLERDVENLTAQKVDGKSQGNSRKEAEDMEMLRKTLREYEEKIISLENEVAKWEQRYLEESTMRQIAVDAASVPKDAKIAALERTSQESEKLIAQVRSEKLKQMDELYASQRKCAEQEGKLKDLESRLAEKDAMIRVLQQHSQEKDAVLQSAVMGRPRHARAASSVTLGSAAAGATAAHRRTGSKDEIGSSSLSGVVASEAAAAGATSASVSQSQCSDSKKSIDEQLKEFGSRLSNKESIIDTLRLDKEHTTTRLWRV</sequence>
<dbReference type="Proteomes" id="UP001321473">
    <property type="component" value="Unassembled WGS sequence"/>
</dbReference>
<feature type="region of interest" description="Disordered" evidence="7">
    <location>
        <begin position="275"/>
        <end position="299"/>
    </location>
</feature>
<name>A0AAQ4DNU2_AMBAM</name>
<feature type="region of interest" description="Disordered" evidence="7">
    <location>
        <begin position="180"/>
        <end position="212"/>
    </location>
</feature>
<dbReference type="GO" id="GO:0030036">
    <property type="term" value="P:actin cytoskeleton organization"/>
    <property type="evidence" value="ECO:0007669"/>
    <property type="project" value="TreeGrafter"/>
</dbReference>
<evidence type="ECO:0000256" key="5">
    <source>
        <dbReference type="ARBA" id="ARBA00023054"/>
    </source>
</evidence>
<evidence type="ECO:0000256" key="1">
    <source>
        <dbReference type="ARBA" id="ARBA00004282"/>
    </source>
</evidence>
<dbReference type="GO" id="GO:0005886">
    <property type="term" value="C:plasma membrane"/>
    <property type="evidence" value="ECO:0007669"/>
    <property type="project" value="TreeGrafter"/>
</dbReference>
<comment type="similarity">
    <text evidence="2">Belongs to the angiomotin family.</text>
</comment>
<feature type="compositionally biased region" description="Basic and acidic residues" evidence="7">
    <location>
        <begin position="81"/>
        <end position="95"/>
    </location>
</feature>
<dbReference type="AlphaFoldDB" id="A0AAQ4DNU2"/>
<keyword evidence="10" id="KW-1185">Reference proteome</keyword>
<dbReference type="InterPro" id="IPR009114">
    <property type="entry name" value="Angiomotin"/>
</dbReference>
<keyword evidence="3" id="KW-0597">Phosphoprotein</keyword>
<dbReference type="GO" id="GO:0031410">
    <property type="term" value="C:cytoplasmic vesicle"/>
    <property type="evidence" value="ECO:0007669"/>
    <property type="project" value="TreeGrafter"/>
</dbReference>
<gene>
    <name evidence="9" type="ORF">V5799_033259</name>
</gene>
<dbReference type="GO" id="GO:0005923">
    <property type="term" value="C:bicellular tight junction"/>
    <property type="evidence" value="ECO:0007669"/>
    <property type="project" value="TreeGrafter"/>
</dbReference>
<keyword evidence="4" id="KW-0965">Cell junction</keyword>
<keyword evidence="5 6" id="KW-0175">Coiled coil</keyword>
<evidence type="ECO:0000259" key="8">
    <source>
        <dbReference type="Pfam" id="PF12240"/>
    </source>
</evidence>
<feature type="compositionally biased region" description="Low complexity" evidence="7">
    <location>
        <begin position="242"/>
        <end position="256"/>
    </location>
</feature>
<dbReference type="InterPro" id="IPR051747">
    <property type="entry name" value="Angiomotin-like"/>
</dbReference>
<evidence type="ECO:0000256" key="7">
    <source>
        <dbReference type="SAM" id="MobiDB-lite"/>
    </source>
</evidence>
<feature type="region of interest" description="Disordered" evidence="7">
    <location>
        <begin position="67"/>
        <end position="108"/>
    </location>
</feature>
<evidence type="ECO:0000256" key="6">
    <source>
        <dbReference type="SAM" id="Coils"/>
    </source>
</evidence>
<feature type="domain" description="Angiomotin C-terminal" evidence="8">
    <location>
        <begin position="478"/>
        <end position="681"/>
    </location>
</feature>
<evidence type="ECO:0000256" key="4">
    <source>
        <dbReference type="ARBA" id="ARBA00022949"/>
    </source>
</evidence>
<feature type="compositionally biased region" description="Polar residues" evidence="7">
    <location>
        <begin position="187"/>
        <end position="211"/>
    </location>
</feature>
<comment type="subcellular location">
    <subcellularLocation>
        <location evidence="1">Cell junction</location>
    </subcellularLocation>
</comment>
<dbReference type="InterPro" id="IPR024646">
    <property type="entry name" value="Angiomotin_C"/>
</dbReference>
<evidence type="ECO:0000313" key="10">
    <source>
        <dbReference type="Proteomes" id="UP001321473"/>
    </source>
</evidence>
<evidence type="ECO:0000313" key="9">
    <source>
        <dbReference type="EMBL" id="KAK8764132.1"/>
    </source>
</evidence>
<feature type="compositionally biased region" description="Low complexity" evidence="7">
    <location>
        <begin position="275"/>
        <end position="287"/>
    </location>
</feature>
<evidence type="ECO:0000256" key="2">
    <source>
        <dbReference type="ARBA" id="ARBA00010300"/>
    </source>
</evidence>
<proteinExistence type="inferred from homology"/>